<proteinExistence type="predicted"/>
<evidence type="ECO:0000256" key="2">
    <source>
        <dbReference type="ARBA" id="ARBA00016549"/>
    </source>
</evidence>
<dbReference type="PANTHER" id="PTHR33254:SF4">
    <property type="entry name" value="4-HYDROXY-4-METHYL-2-OXOGLUTARATE ALDOLASE 3-RELATED"/>
    <property type="match status" value="1"/>
</dbReference>
<dbReference type="PANTHER" id="PTHR33254">
    <property type="entry name" value="4-HYDROXY-4-METHYL-2-OXOGLUTARATE ALDOLASE 3-RELATED"/>
    <property type="match status" value="1"/>
</dbReference>
<dbReference type="Pfam" id="PF03737">
    <property type="entry name" value="RraA-like"/>
    <property type="match status" value="1"/>
</dbReference>
<name>A0ABR9BBX3_9RHOO</name>
<comment type="caution">
    <text evidence="5">The sequence shown here is derived from an EMBL/GenBank/DDBJ whole genome shotgun (WGS) entry which is preliminary data.</text>
</comment>
<reference evidence="6" key="1">
    <citation type="submission" date="2023-07" db="EMBL/GenBank/DDBJ databases">
        <title>Thauera sp. CAU 1555 isolated from sand of Yaerae Beach.</title>
        <authorList>
            <person name="Kim W."/>
        </authorList>
    </citation>
    <scope>NUCLEOTIDE SEQUENCE [LARGE SCALE GENOMIC DNA]</scope>
    <source>
        <strain evidence="6">CAU 1555</strain>
    </source>
</reference>
<dbReference type="InterPro" id="IPR036704">
    <property type="entry name" value="RraA/RraA-like_sf"/>
</dbReference>
<keyword evidence="6" id="KW-1185">Reference proteome</keyword>
<evidence type="ECO:0000313" key="6">
    <source>
        <dbReference type="Proteomes" id="UP000603602"/>
    </source>
</evidence>
<dbReference type="InterPro" id="IPR005493">
    <property type="entry name" value="RraA/RraA-like"/>
</dbReference>
<dbReference type="SUPFAM" id="SSF89562">
    <property type="entry name" value="RraA-like"/>
    <property type="match status" value="1"/>
</dbReference>
<organism evidence="5 6">
    <name type="scientific">Thauera sedimentorum</name>
    <dbReference type="NCBI Taxonomy" id="2767595"/>
    <lineage>
        <taxon>Bacteria</taxon>
        <taxon>Pseudomonadati</taxon>
        <taxon>Pseudomonadota</taxon>
        <taxon>Betaproteobacteria</taxon>
        <taxon>Rhodocyclales</taxon>
        <taxon>Zoogloeaceae</taxon>
        <taxon>Thauera</taxon>
    </lineage>
</organism>
<protein>
    <recommendedName>
        <fullName evidence="2">Putative 4-hydroxy-4-methyl-2-oxoglutarate aldolase</fullName>
    </recommendedName>
    <alternativeName>
        <fullName evidence="3">Regulator of ribonuclease activity homolog</fullName>
    </alternativeName>
    <alternativeName>
        <fullName evidence="4">RraA-like protein</fullName>
    </alternativeName>
</protein>
<sequence>MINTQIERVDAETVAAYRALLANDSITCLLSDCMGRLNAMSADMRPLFDGIRLVGSAVTVKTLAADLAAAFKAIDLCQPGDVVVIDAHGSVNTAFWGENMTLSALNRGVLGAVIDGACRDVEEIRKLRFPVLCRGIVPNVGAVAGYGEVNVPVQCAGVPVSPGDLVAIDGNGVVVVPRPEAGAVLARAQRLLETEQAVQARLKAGATIGELVDIDAVLRSGFSYQERAAGTPD</sequence>
<accession>A0ABR9BBX3</accession>
<evidence type="ECO:0000256" key="3">
    <source>
        <dbReference type="ARBA" id="ARBA00029596"/>
    </source>
</evidence>
<gene>
    <name evidence="5" type="ORF">IFO67_13070</name>
</gene>
<comment type="cofactor">
    <cofactor evidence="1">
        <name>a divalent metal cation</name>
        <dbReference type="ChEBI" id="CHEBI:60240"/>
    </cofactor>
</comment>
<dbReference type="Gene3D" id="3.50.30.40">
    <property type="entry name" value="Ribonuclease E inhibitor RraA/RraA-like"/>
    <property type="match status" value="1"/>
</dbReference>
<dbReference type="RefSeq" id="WP_187718622.1">
    <property type="nucleotide sequence ID" value="NZ_JACTAH010000002.1"/>
</dbReference>
<evidence type="ECO:0000256" key="4">
    <source>
        <dbReference type="ARBA" id="ARBA00030169"/>
    </source>
</evidence>
<evidence type="ECO:0000256" key="1">
    <source>
        <dbReference type="ARBA" id="ARBA00001968"/>
    </source>
</evidence>
<evidence type="ECO:0000313" key="5">
    <source>
        <dbReference type="EMBL" id="MBD8503820.1"/>
    </source>
</evidence>
<dbReference type="EMBL" id="JACYTO010000002">
    <property type="protein sequence ID" value="MBD8503820.1"/>
    <property type="molecule type" value="Genomic_DNA"/>
</dbReference>
<dbReference type="Proteomes" id="UP000603602">
    <property type="component" value="Unassembled WGS sequence"/>
</dbReference>
<dbReference type="CDD" id="cd16841">
    <property type="entry name" value="RraA_family"/>
    <property type="match status" value="1"/>
</dbReference>